<dbReference type="AlphaFoldDB" id="A0A9N7V3N9"/>
<evidence type="ECO:0000313" key="2">
    <source>
        <dbReference type="EMBL" id="CAB1442287.1"/>
    </source>
</evidence>
<feature type="compositionally biased region" description="Basic and acidic residues" evidence="1">
    <location>
        <begin position="115"/>
        <end position="126"/>
    </location>
</feature>
<sequence length="200" mass="21906">MKEREEEKRGYIPYPLAAFVAVPGDTGGRPGETRRAVSISPSRGEYDRARYEGMSARGKGESAARDREIGMRRAGVCLRRGTPPATLSSVCLLLFLAAIPLSPRTSVRLSGGRRARGERSEMDSKIKTKRGTNRRHQTGWRREDGGGMEISEHWFSLRSGSGGQSLGIDLFKTQSSAIDKLAVLKPLSKPTSAHNVLRPV</sequence>
<dbReference type="Proteomes" id="UP001153269">
    <property type="component" value="Unassembled WGS sequence"/>
</dbReference>
<dbReference type="EMBL" id="CADEAL010002813">
    <property type="protein sequence ID" value="CAB1442287.1"/>
    <property type="molecule type" value="Genomic_DNA"/>
</dbReference>
<gene>
    <name evidence="2" type="ORF">PLEPLA_LOCUS29968</name>
</gene>
<proteinExistence type="predicted"/>
<feature type="region of interest" description="Disordered" evidence="1">
    <location>
        <begin position="23"/>
        <end position="42"/>
    </location>
</feature>
<organism evidence="2 3">
    <name type="scientific">Pleuronectes platessa</name>
    <name type="common">European plaice</name>
    <dbReference type="NCBI Taxonomy" id="8262"/>
    <lineage>
        <taxon>Eukaryota</taxon>
        <taxon>Metazoa</taxon>
        <taxon>Chordata</taxon>
        <taxon>Craniata</taxon>
        <taxon>Vertebrata</taxon>
        <taxon>Euteleostomi</taxon>
        <taxon>Actinopterygii</taxon>
        <taxon>Neopterygii</taxon>
        <taxon>Teleostei</taxon>
        <taxon>Neoteleostei</taxon>
        <taxon>Acanthomorphata</taxon>
        <taxon>Carangaria</taxon>
        <taxon>Pleuronectiformes</taxon>
        <taxon>Pleuronectoidei</taxon>
        <taxon>Pleuronectidae</taxon>
        <taxon>Pleuronectes</taxon>
    </lineage>
</organism>
<feature type="compositionally biased region" description="Basic residues" evidence="1">
    <location>
        <begin position="127"/>
        <end position="139"/>
    </location>
</feature>
<evidence type="ECO:0000313" key="3">
    <source>
        <dbReference type="Proteomes" id="UP001153269"/>
    </source>
</evidence>
<accession>A0A9N7V3N9</accession>
<protein>
    <submittedName>
        <fullName evidence="2">Uncharacterized protein</fullName>
    </submittedName>
</protein>
<comment type="caution">
    <text evidence="2">The sequence shown here is derived from an EMBL/GenBank/DDBJ whole genome shotgun (WGS) entry which is preliminary data.</text>
</comment>
<keyword evidence="3" id="KW-1185">Reference proteome</keyword>
<feature type="region of interest" description="Disordered" evidence="1">
    <location>
        <begin position="107"/>
        <end position="145"/>
    </location>
</feature>
<evidence type="ECO:0000256" key="1">
    <source>
        <dbReference type="SAM" id="MobiDB-lite"/>
    </source>
</evidence>
<reference evidence="2" key="1">
    <citation type="submission" date="2020-03" db="EMBL/GenBank/DDBJ databases">
        <authorList>
            <person name="Weist P."/>
        </authorList>
    </citation>
    <scope>NUCLEOTIDE SEQUENCE</scope>
</reference>
<name>A0A9N7V3N9_PLEPL</name>